<dbReference type="PANTHER" id="PTHR31190">
    <property type="entry name" value="DNA-BINDING DOMAIN"/>
    <property type="match status" value="1"/>
</dbReference>
<dbReference type="InterPro" id="IPR001471">
    <property type="entry name" value="AP2/ERF_dom"/>
</dbReference>
<accession>A0A835VNX3</accession>
<evidence type="ECO:0000259" key="6">
    <source>
        <dbReference type="PROSITE" id="PS51032"/>
    </source>
</evidence>
<keyword evidence="3" id="KW-0238">DNA-binding</keyword>
<dbReference type="GO" id="GO:0003700">
    <property type="term" value="F:DNA-binding transcription factor activity"/>
    <property type="evidence" value="ECO:0007669"/>
    <property type="project" value="InterPro"/>
</dbReference>
<comment type="caution">
    <text evidence="7">The sequence shown here is derived from an EMBL/GenBank/DDBJ whole genome shotgun (WGS) entry which is preliminary data.</text>
</comment>
<evidence type="ECO:0000313" key="8">
    <source>
        <dbReference type="Proteomes" id="UP000639772"/>
    </source>
</evidence>
<name>A0A835VNX3_VANPL</name>
<reference evidence="7 8" key="1">
    <citation type="journal article" date="2020" name="Nat. Food">
        <title>A phased Vanilla planifolia genome enables genetic improvement of flavour and production.</title>
        <authorList>
            <person name="Hasing T."/>
            <person name="Tang H."/>
            <person name="Brym M."/>
            <person name="Khazi F."/>
            <person name="Huang T."/>
            <person name="Chambers A.H."/>
        </authorList>
    </citation>
    <scope>NUCLEOTIDE SEQUENCE [LARGE SCALE GENOMIC DNA]</scope>
    <source>
        <tissue evidence="7">Leaf</tissue>
    </source>
</reference>
<keyword evidence="4" id="KW-0804">Transcription</keyword>
<gene>
    <name evidence="7" type="ORF">HPP92_003723</name>
</gene>
<protein>
    <recommendedName>
        <fullName evidence="6">AP2/ERF domain-containing protein</fullName>
    </recommendedName>
</protein>
<sequence length="376" mass="42688">MCGGAIISDLILPARLRRASADHLWPDLVKKKKKKGNRRFPVMNCAEEFEEDFEADFEEFTDETDEEEIVEFEQFAFRSKPAPFAGEDASFLKPVHVTGPIDQSAKRKRKNQYRGIRQRPWGKWAAEIRDPKKGERVWLGTFDTPVEAAKAYDAAARKIRGKKAKVNFAEETLKAGQNQHLKLTLQDAMKENSMEEHSFNSFGLLNGAHYAFYSNLGLGDELAPRKPPKQLNSHKALNPFSPLEEGMNLHSEQESNSFNCSGYGWEHEFKSPEISSVPLVFEDRKSQSLEEKPPLKKPKSNSCNTVLIDQEAGLKLSDEFTDFEQFMKLLPFIEVSSDGSFDSLGTEMTQEGTNFMDLWCFDDMPMSGFEAGMPFL</sequence>
<keyword evidence="2" id="KW-0805">Transcription regulation</keyword>
<dbReference type="PANTHER" id="PTHR31190:SF142">
    <property type="entry name" value="ETHYLENE-RESPONSIVE TRANSCRIPTION FACTOR RAP2-3"/>
    <property type="match status" value="1"/>
</dbReference>
<evidence type="ECO:0000256" key="2">
    <source>
        <dbReference type="ARBA" id="ARBA00023015"/>
    </source>
</evidence>
<comment type="subcellular location">
    <subcellularLocation>
        <location evidence="1">Nucleus</location>
    </subcellularLocation>
</comment>
<evidence type="ECO:0000313" key="7">
    <source>
        <dbReference type="EMBL" id="KAG0503651.1"/>
    </source>
</evidence>
<dbReference type="PROSITE" id="PS51032">
    <property type="entry name" value="AP2_ERF"/>
    <property type="match status" value="1"/>
</dbReference>
<dbReference type="Gene3D" id="3.30.730.10">
    <property type="entry name" value="AP2/ERF domain"/>
    <property type="match status" value="1"/>
</dbReference>
<organism evidence="7 8">
    <name type="scientific">Vanilla planifolia</name>
    <name type="common">Vanilla</name>
    <dbReference type="NCBI Taxonomy" id="51239"/>
    <lineage>
        <taxon>Eukaryota</taxon>
        <taxon>Viridiplantae</taxon>
        <taxon>Streptophyta</taxon>
        <taxon>Embryophyta</taxon>
        <taxon>Tracheophyta</taxon>
        <taxon>Spermatophyta</taxon>
        <taxon>Magnoliopsida</taxon>
        <taxon>Liliopsida</taxon>
        <taxon>Asparagales</taxon>
        <taxon>Orchidaceae</taxon>
        <taxon>Vanilloideae</taxon>
        <taxon>Vanilleae</taxon>
        <taxon>Vanilla</taxon>
    </lineage>
</organism>
<dbReference type="OrthoDB" id="668733at2759"/>
<dbReference type="GO" id="GO:0003677">
    <property type="term" value="F:DNA binding"/>
    <property type="evidence" value="ECO:0007669"/>
    <property type="project" value="UniProtKB-KW"/>
</dbReference>
<dbReference type="GO" id="GO:0009873">
    <property type="term" value="P:ethylene-activated signaling pathway"/>
    <property type="evidence" value="ECO:0007669"/>
    <property type="project" value="InterPro"/>
</dbReference>
<dbReference type="GO" id="GO:0005634">
    <property type="term" value="C:nucleus"/>
    <property type="evidence" value="ECO:0007669"/>
    <property type="project" value="UniProtKB-SubCell"/>
</dbReference>
<dbReference type="PRINTS" id="PR00367">
    <property type="entry name" value="ETHRSPELEMNT"/>
</dbReference>
<dbReference type="AlphaFoldDB" id="A0A835VNX3"/>
<evidence type="ECO:0000256" key="1">
    <source>
        <dbReference type="ARBA" id="ARBA00004123"/>
    </source>
</evidence>
<dbReference type="SUPFAM" id="SSF54171">
    <property type="entry name" value="DNA-binding domain"/>
    <property type="match status" value="1"/>
</dbReference>
<dbReference type="InterPro" id="IPR016177">
    <property type="entry name" value="DNA-bd_dom_sf"/>
</dbReference>
<dbReference type="FunFam" id="3.30.730.10:FF:000001">
    <property type="entry name" value="Ethylene-responsive transcription factor 2"/>
    <property type="match status" value="1"/>
</dbReference>
<keyword evidence="5" id="KW-0539">Nucleus</keyword>
<evidence type="ECO:0000256" key="5">
    <source>
        <dbReference type="ARBA" id="ARBA00023242"/>
    </source>
</evidence>
<dbReference type="InterPro" id="IPR036955">
    <property type="entry name" value="AP2/ERF_dom_sf"/>
</dbReference>
<dbReference type="Proteomes" id="UP000639772">
    <property type="component" value="Chromosome 1"/>
</dbReference>
<dbReference type="Pfam" id="PF00847">
    <property type="entry name" value="AP2"/>
    <property type="match status" value="1"/>
</dbReference>
<dbReference type="EMBL" id="JADCNM010000001">
    <property type="protein sequence ID" value="KAG0503651.1"/>
    <property type="molecule type" value="Genomic_DNA"/>
</dbReference>
<dbReference type="CDD" id="cd00018">
    <property type="entry name" value="AP2"/>
    <property type="match status" value="1"/>
</dbReference>
<feature type="domain" description="AP2/ERF" evidence="6">
    <location>
        <begin position="112"/>
        <end position="169"/>
    </location>
</feature>
<evidence type="ECO:0000256" key="4">
    <source>
        <dbReference type="ARBA" id="ARBA00023163"/>
    </source>
</evidence>
<dbReference type="InterPro" id="IPR044808">
    <property type="entry name" value="ERF_plant"/>
</dbReference>
<proteinExistence type="predicted"/>
<dbReference type="SMART" id="SM00380">
    <property type="entry name" value="AP2"/>
    <property type="match status" value="1"/>
</dbReference>
<evidence type="ECO:0000256" key="3">
    <source>
        <dbReference type="ARBA" id="ARBA00023125"/>
    </source>
</evidence>